<protein>
    <submittedName>
        <fullName evidence="3">S41 family peptidase</fullName>
    </submittedName>
</protein>
<proteinExistence type="predicted"/>
<feature type="domain" description="Tail specific protease" evidence="2">
    <location>
        <begin position="519"/>
        <end position="719"/>
    </location>
</feature>
<dbReference type="Gene3D" id="3.90.226.10">
    <property type="entry name" value="2-enoyl-CoA Hydratase, Chain A, domain 1"/>
    <property type="match status" value="1"/>
</dbReference>
<evidence type="ECO:0000313" key="3">
    <source>
        <dbReference type="EMBL" id="MEJ2905807.1"/>
    </source>
</evidence>
<feature type="signal peptide" evidence="1">
    <location>
        <begin position="1"/>
        <end position="21"/>
    </location>
</feature>
<dbReference type="InterPro" id="IPR005151">
    <property type="entry name" value="Tail-specific_protease"/>
</dbReference>
<dbReference type="SMART" id="SM00245">
    <property type="entry name" value="TSPc"/>
    <property type="match status" value="1"/>
</dbReference>
<dbReference type="PANTHER" id="PTHR32060:SF30">
    <property type="entry name" value="CARBOXY-TERMINAL PROCESSING PROTEASE CTPA"/>
    <property type="match status" value="1"/>
</dbReference>
<name>A0ABU8NWD8_9SPHI</name>
<organism evidence="3 4">
    <name type="scientific">Pedobacter panaciterrae</name>
    <dbReference type="NCBI Taxonomy" id="363849"/>
    <lineage>
        <taxon>Bacteria</taxon>
        <taxon>Pseudomonadati</taxon>
        <taxon>Bacteroidota</taxon>
        <taxon>Sphingobacteriia</taxon>
        <taxon>Sphingobacteriales</taxon>
        <taxon>Sphingobacteriaceae</taxon>
        <taxon>Pedobacter</taxon>
    </lineage>
</organism>
<keyword evidence="4" id="KW-1185">Reference proteome</keyword>
<dbReference type="InterPro" id="IPR029045">
    <property type="entry name" value="ClpP/crotonase-like_dom_sf"/>
</dbReference>
<comment type="caution">
    <text evidence="3">The sequence shown here is derived from an EMBL/GenBank/DDBJ whole genome shotgun (WGS) entry which is preliminary data.</text>
</comment>
<gene>
    <name evidence="3" type="ORF">WAE58_25400</name>
</gene>
<dbReference type="Gene3D" id="2.60.120.260">
    <property type="entry name" value="Galactose-binding domain-like"/>
    <property type="match status" value="1"/>
</dbReference>
<dbReference type="Proteomes" id="UP001378956">
    <property type="component" value="Unassembled WGS sequence"/>
</dbReference>
<dbReference type="PANTHER" id="PTHR32060">
    <property type="entry name" value="TAIL-SPECIFIC PROTEASE"/>
    <property type="match status" value="1"/>
</dbReference>
<accession>A0ABU8NWD8</accession>
<evidence type="ECO:0000256" key="1">
    <source>
        <dbReference type="SAM" id="SignalP"/>
    </source>
</evidence>
<keyword evidence="1" id="KW-0732">Signal</keyword>
<evidence type="ECO:0000259" key="2">
    <source>
        <dbReference type="SMART" id="SM00245"/>
    </source>
</evidence>
<dbReference type="InterPro" id="IPR036034">
    <property type="entry name" value="PDZ_sf"/>
</dbReference>
<reference evidence="3 4" key="1">
    <citation type="submission" date="2024-03" db="EMBL/GenBank/DDBJ databases">
        <title>Sequence of Lycoming College Course Isolates.</title>
        <authorList>
            <person name="Plotts O."/>
            <person name="Newman J."/>
        </authorList>
    </citation>
    <scope>NUCLEOTIDE SEQUENCE [LARGE SCALE GENOMIC DNA]</scope>
    <source>
        <strain evidence="3 4">CJB-3</strain>
    </source>
</reference>
<dbReference type="CDD" id="cd07562">
    <property type="entry name" value="Peptidase_S41_TRI"/>
    <property type="match status" value="1"/>
</dbReference>
<evidence type="ECO:0000313" key="4">
    <source>
        <dbReference type="Proteomes" id="UP001378956"/>
    </source>
</evidence>
<dbReference type="Pfam" id="PF03572">
    <property type="entry name" value="Peptidase_S41"/>
    <property type="match status" value="1"/>
</dbReference>
<dbReference type="EMBL" id="JBBEUB010000016">
    <property type="protein sequence ID" value="MEJ2905807.1"/>
    <property type="molecule type" value="Genomic_DNA"/>
</dbReference>
<feature type="chain" id="PRO_5047456831" evidence="1">
    <location>
        <begin position="22"/>
        <end position="744"/>
    </location>
</feature>
<dbReference type="RefSeq" id="WP_288883286.1">
    <property type="nucleotide sequence ID" value="NZ_CBFGNQ010000010.1"/>
</dbReference>
<sequence>MIRIKRSLFPILLLCSALTQAQSKFNGNFEVLDSTGNPEGWNLRIKTQSPYIVKLDSTIKLQGKYAISITDSAGADYGGINFKINKRFKGKQLMLVGNLKTQNVTGGFAGIWMRTDGINGKSVGYENSENQALTGTNDWKEFMIQLPYDGREIVAINVGAVLAGKGTVWVDSLRLYLDEKPIDEAREQQANIYQALKDTVLNQNSGIDAIPLTPSTQKNLSLLGEVWGFLKYHHPAVANGDYNWDAELFRVLPEVLSCRTDIQVSQVMEKWVDKLGKVPPCADCKTQPSLATIAVRPDYGSLFKNKIFSKTLSAKLDYILKNTNITTNYYVGGLINIRNSSFLHENKYADKKYPDAGLRLLALYRYWSMIQYFCPNRELTTEKWSTILPAFIPQVIKADNEHTYVKAMVKLIASIHDSHAFIESEVREQDLGRYRLPFDAGFVGDQLIVTSSLKETFDLTKNLTRGDIITAINGEEVQSLINKYLPITPASNHGTALRDMTSVYLRRGIDSTFNLQIIRNNVPMTVVQQGLEISKVNDVYLQSHKPAYQLINTGIGYVYCGAYKNTMLDSIKTKFKDTKGIIVDMRGYPVDEMERTFVAYFKPDSSIFAKFTGRSISNPGMFTYEESAKTGIKTTDYYKGKVVVLVNENSQSNSEFVTMALQSAPNTTVIGSSSAGADGNVTPISLPGAITTWYSGLGVYYPDGTNAQRVGVKINKVVRPTIDGILTGKDEVLEEAKKLILINK</sequence>
<dbReference type="SUPFAM" id="SSF52096">
    <property type="entry name" value="ClpP/crotonase"/>
    <property type="match status" value="1"/>
</dbReference>
<dbReference type="Gene3D" id="2.30.42.10">
    <property type="match status" value="1"/>
</dbReference>